<dbReference type="EMBL" id="NRRY01000082">
    <property type="protein sequence ID" value="MBK1621541.1"/>
    <property type="molecule type" value="Genomic_DNA"/>
</dbReference>
<evidence type="ECO:0000313" key="1">
    <source>
        <dbReference type="EMBL" id="MBK1621541.1"/>
    </source>
</evidence>
<protein>
    <submittedName>
        <fullName evidence="1">Uncharacterized protein</fullName>
    </submittedName>
</protein>
<name>A0A9X1B753_9GAMM</name>
<dbReference type="AlphaFoldDB" id="A0A9X1B753"/>
<keyword evidence="2" id="KW-1185">Reference proteome</keyword>
<sequence length="156" mass="17825">MDALQALKRRGFERHIAELLRLRREQGTGSFFTPEGDMQPYAKAYLYQWLTPDLPGGPEAIPSLHWDTATEPCTLEELKRQEGHPRHWAAAYRFVDVLSILEDEGTQLLTGTAADLDTDACRDAQMAEYQDSLTLIDDPRWDQADDDDRVVYLKTV</sequence>
<proteinExistence type="predicted"/>
<gene>
    <name evidence="1" type="ORF">CKO42_24640</name>
</gene>
<reference evidence="1 2" key="1">
    <citation type="journal article" date="2020" name="Microorganisms">
        <title>Osmotic Adaptation and Compatible Solute Biosynthesis of Phototrophic Bacteria as Revealed from Genome Analyses.</title>
        <authorList>
            <person name="Imhoff J.F."/>
            <person name="Rahn T."/>
            <person name="Kunzel S."/>
            <person name="Keller A."/>
            <person name="Neulinger S.C."/>
        </authorList>
    </citation>
    <scope>NUCLEOTIDE SEQUENCE [LARGE SCALE GENOMIC DNA]</scope>
    <source>
        <strain evidence="1 2">DSM 25653</strain>
    </source>
</reference>
<accession>A0A9X1B753</accession>
<evidence type="ECO:0000313" key="2">
    <source>
        <dbReference type="Proteomes" id="UP001138768"/>
    </source>
</evidence>
<dbReference type="Proteomes" id="UP001138768">
    <property type="component" value="Unassembled WGS sequence"/>
</dbReference>
<organism evidence="1 2">
    <name type="scientific">Lamprobacter modestohalophilus</name>
    <dbReference type="NCBI Taxonomy" id="1064514"/>
    <lineage>
        <taxon>Bacteria</taxon>
        <taxon>Pseudomonadati</taxon>
        <taxon>Pseudomonadota</taxon>
        <taxon>Gammaproteobacteria</taxon>
        <taxon>Chromatiales</taxon>
        <taxon>Chromatiaceae</taxon>
        <taxon>Lamprobacter</taxon>
    </lineage>
</organism>
<comment type="caution">
    <text evidence="1">The sequence shown here is derived from an EMBL/GenBank/DDBJ whole genome shotgun (WGS) entry which is preliminary data.</text>
</comment>